<keyword evidence="7" id="KW-0472">Membrane</keyword>
<evidence type="ECO:0000313" key="9">
    <source>
        <dbReference type="EMBL" id="MFD1568483.1"/>
    </source>
</evidence>
<gene>
    <name evidence="9" type="ORF">ACFSAU_13385</name>
</gene>
<proteinExistence type="predicted"/>
<evidence type="ECO:0000256" key="6">
    <source>
        <dbReference type="ARBA" id="ARBA00023034"/>
    </source>
</evidence>
<keyword evidence="3" id="KW-0378">Hydrolase</keyword>
<dbReference type="InterPro" id="IPR026071">
    <property type="entry name" value="Glyco_Hydrolase_99"/>
</dbReference>
<organism evidence="9 10">
    <name type="scientific">Halolamina litorea</name>
    <dbReference type="NCBI Taxonomy" id="1515593"/>
    <lineage>
        <taxon>Archaea</taxon>
        <taxon>Methanobacteriati</taxon>
        <taxon>Methanobacteriota</taxon>
        <taxon>Stenosarchaea group</taxon>
        <taxon>Halobacteria</taxon>
        <taxon>Halobacteriales</taxon>
        <taxon>Haloferacaceae</taxon>
    </lineage>
</organism>
<dbReference type="InterPro" id="IPR006311">
    <property type="entry name" value="TAT_signal"/>
</dbReference>
<dbReference type="EMBL" id="JBHUCZ010000012">
    <property type="protein sequence ID" value="MFD1568483.1"/>
    <property type="molecule type" value="Genomic_DNA"/>
</dbReference>
<dbReference type="RefSeq" id="WP_303648355.1">
    <property type="nucleotide sequence ID" value="NZ_JBHUCZ010000012.1"/>
</dbReference>
<sequence length="597" mass="65234">MPDLSRRRALKLSSTSLLAALAGCGGRTGEAKNTSTSESATETGGPTTEESAVQTEFSLEESALLKGGELVVTGRVENTGSSSTEVTLPLAVNGRTITTHSFTLGAGEQREITLTGSPTTTGTQPITVAGTHVGEVVVRAERPDIVRDVGAHYYPWYGAPLHDYRGGEWSLESPSTPVLGNYDSTNPDVIEQHIDWCRQAGISWLNVSWWGRNSGHDRRFREDILGHPRSDELDWSVLYETVGQFGVDPIDLSDETNQRQLVNDFEYLGEHYFDRDSYKRIDGRPVLYIWVARLFHGDVAAAYEAAVEAAGVRPYLIASVPAASGLGTHPILEVADAVTTYNPYTVSGRTADEFIDDLQSGYEKWYRSSEYVGVDVIPTAMPGFDDTELTHDQRDNVPLEPSAERYERSADVARHYADGPVLVTSFNEWYEDTAIEPSEDHGEAYLDVTAEALAAAERSPPTIDGETFVLSFGKLIAESEMNPDIENGRQFSFMLDELTIRDDDGQARIDLDVGTGSETVEFLLGSYGPESTEENTWRWLGGQRDTAIDVPSLPDAGEIEISGLAPAEMDVALKVDGDVHDKTTLAEGSGSYRLELG</sequence>
<feature type="compositionally biased region" description="Low complexity" evidence="8">
    <location>
        <begin position="34"/>
        <end position="51"/>
    </location>
</feature>
<dbReference type="PROSITE" id="PS51257">
    <property type="entry name" value="PROKAR_LIPOPROTEIN"/>
    <property type="match status" value="1"/>
</dbReference>
<dbReference type="PANTHER" id="PTHR13572">
    <property type="entry name" value="ENDO-ALPHA-1,2-MANNOSIDASE"/>
    <property type="match status" value="1"/>
</dbReference>
<evidence type="ECO:0000256" key="2">
    <source>
        <dbReference type="ARBA" id="ARBA00022692"/>
    </source>
</evidence>
<dbReference type="Pfam" id="PF16317">
    <property type="entry name" value="Glyco_hydro_99"/>
    <property type="match status" value="1"/>
</dbReference>
<protein>
    <submittedName>
        <fullName evidence="9">Glycoside hydrolase family 99-like domain-containing protein</fullName>
    </submittedName>
</protein>
<dbReference type="Gene3D" id="2.60.40.10">
    <property type="entry name" value="Immunoglobulins"/>
    <property type="match status" value="1"/>
</dbReference>
<name>A0ABD6BWG3_9EURY</name>
<evidence type="ECO:0000256" key="4">
    <source>
        <dbReference type="ARBA" id="ARBA00022968"/>
    </source>
</evidence>
<keyword evidence="4" id="KW-0735">Signal-anchor</keyword>
<comment type="caution">
    <text evidence="9">The sequence shown here is derived from an EMBL/GenBank/DDBJ whole genome shotgun (WGS) entry which is preliminary data.</text>
</comment>
<evidence type="ECO:0000256" key="8">
    <source>
        <dbReference type="SAM" id="MobiDB-lite"/>
    </source>
</evidence>
<evidence type="ECO:0000256" key="5">
    <source>
        <dbReference type="ARBA" id="ARBA00022989"/>
    </source>
</evidence>
<evidence type="ECO:0000256" key="3">
    <source>
        <dbReference type="ARBA" id="ARBA00022801"/>
    </source>
</evidence>
<dbReference type="Gene3D" id="3.20.20.80">
    <property type="entry name" value="Glycosidases"/>
    <property type="match status" value="1"/>
</dbReference>
<keyword evidence="10" id="KW-1185">Reference proteome</keyword>
<keyword evidence="2" id="KW-0812">Transmembrane</keyword>
<dbReference type="PANTHER" id="PTHR13572:SF4">
    <property type="entry name" value="RE57134P"/>
    <property type="match status" value="1"/>
</dbReference>
<evidence type="ECO:0000313" key="10">
    <source>
        <dbReference type="Proteomes" id="UP001597139"/>
    </source>
</evidence>
<keyword evidence="5" id="KW-1133">Transmembrane helix</keyword>
<feature type="region of interest" description="Disordered" evidence="8">
    <location>
        <begin position="25"/>
        <end position="51"/>
    </location>
</feature>
<reference evidence="9 10" key="1">
    <citation type="journal article" date="2019" name="Int. J. Syst. Evol. Microbiol.">
        <title>The Global Catalogue of Microorganisms (GCM) 10K type strain sequencing project: providing services to taxonomists for standard genome sequencing and annotation.</title>
        <authorList>
            <consortium name="The Broad Institute Genomics Platform"/>
            <consortium name="The Broad Institute Genome Sequencing Center for Infectious Disease"/>
            <person name="Wu L."/>
            <person name="Ma J."/>
        </authorList>
    </citation>
    <scope>NUCLEOTIDE SEQUENCE [LARGE SCALE GENOMIC DNA]</scope>
    <source>
        <strain evidence="9 10">CGMCC 1.12859</strain>
    </source>
</reference>
<dbReference type="Proteomes" id="UP001597139">
    <property type="component" value="Unassembled WGS sequence"/>
</dbReference>
<evidence type="ECO:0000256" key="7">
    <source>
        <dbReference type="ARBA" id="ARBA00023136"/>
    </source>
</evidence>
<dbReference type="GO" id="GO:0016787">
    <property type="term" value="F:hydrolase activity"/>
    <property type="evidence" value="ECO:0007669"/>
    <property type="project" value="UniProtKB-KW"/>
</dbReference>
<dbReference type="InterPro" id="IPR013783">
    <property type="entry name" value="Ig-like_fold"/>
</dbReference>
<dbReference type="PROSITE" id="PS51318">
    <property type="entry name" value="TAT"/>
    <property type="match status" value="1"/>
</dbReference>
<accession>A0ABD6BWG3</accession>
<dbReference type="AlphaFoldDB" id="A0ABD6BWG3"/>
<comment type="subcellular location">
    <subcellularLocation>
        <location evidence="1">Golgi apparatus membrane</location>
        <topology evidence="1">Single-pass type II membrane protein</topology>
    </subcellularLocation>
</comment>
<keyword evidence="6" id="KW-0333">Golgi apparatus</keyword>
<evidence type="ECO:0000256" key="1">
    <source>
        <dbReference type="ARBA" id="ARBA00004323"/>
    </source>
</evidence>